<dbReference type="EC" id="2.7.1.48" evidence="4"/>
<keyword evidence="8" id="KW-0067">ATP-binding</keyword>
<comment type="pathway">
    <text evidence="1">Pyrimidine metabolism; UMP biosynthesis via salvage pathway; UMP from uridine: step 1/1.</text>
</comment>
<dbReference type="CDD" id="cd06223">
    <property type="entry name" value="PRTases_typeI"/>
    <property type="match status" value="1"/>
</dbReference>
<evidence type="ECO:0000256" key="5">
    <source>
        <dbReference type="ARBA" id="ARBA00022679"/>
    </source>
</evidence>
<dbReference type="PANTHER" id="PTHR10285">
    <property type="entry name" value="URIDINE KINASE"/>
    <property type="match status" value="1"/>
</dbReference>
<feature type="domain" description="Phosphoribulokinase/uridine kinase" evidence="10">
    <location>
        <begin position="44"/>
        <end position="223"/>
    </location>
</feature>
<evidence type="ECO:0000259" key="11">
    <source>
        <dbReference type="Pfam" id="PF14681"/>
    </source>
</evidence>
<proteinExistence type="inferred from homology"/>
<dbReference type="SUPFAM" id="SSF52540">
    <property type="entry name" value="P-loop containing nucleoside triphosphate hydrolases"/>
    <property type="match status" value="1"/>
</dbReference>
<sequence>MTSPVIATDYLTDASSDSEVAPNTFISGRPPWYDADGALQTPFVVGLAGGTACGKTSVCKRIISELDLPWCTFLSMDVFYKDLPAGTDPSEYNFDHPDAVDWELMLQTLTDLRDGKAVRVPVYDFTTNSRKHWVPVYGADVILFEGLFALYDERVRELLDLKIYVDADPDVRLARRLRRDQIDRGRTVTSILAQYERFVKPAFHTFIAPTLKHADIVLPYGRDSNSVGVDLIVRTIRTTLTERGVPTREVLRTRALATDHELLPPSFHLLEGKQITAMLTVLRDASTPRDQFVFYAHRLSRLLVEEALSYLPMQDLTVVTPTGAEYHGKAPASKICGVSIIRAGEAMEKALREVAQDVRLGKILIQQNHAKQPFLYYKSLPADIGSRSVLLLDPVSGTGATAEMAVRLLLDHHVLEENIYFLCLVAAVPAVVHLAYLFPKLTIVATALDDLVDEMFYVRPGVGNFGARFYGDYAERDVLGLPTTGGGSRVPLLDRDLITSLSASSAVPSGESELGISTARSSIPSMSMSAVNSPNTSPR</sequence>
<keyword evidence="7 12" id="KW-0418">Kinase</keyword>
<dbReference type="AlphaFoldDB" id="A0A0L0DNW2"/>
<protein>
    <recommendedName>
        <fullName evidence="4">uridine/cytidine kinase</fullName>
        <ecNumber evidence="4">2.7.1.48</ecNumber>
    </recommendedName>
</protein>
<dbReference type="PRINTS" id="PR00988">
    <property type="entry name" value="URIDINKINASE"/>
</dbReference>
<dbReference type="Pfam" id="PF14681">
    <property type="entry name" value="UPRTase"/>
    <property type="match status" value="1"/>
</dbReference>
<evidence type="ECO:0000256" key="3">
    <source>
        <dbReference type="ARBA" id="ARBA00005408"/>
    </source>
</evidence>
<accession>A0A0L0DNW2</accession>
<evidence type="ECO:0000313" key="12">
    <source>
        <dbReference type="EMBL" id="KNC53701.1"/>
    </source>
</evidence>
<dbReference type="GO" id="GO:0004849">
    <property type="term" value="F:uridine kinase activity"/>
    <property type="evidence" value="ECO:0007669"/>
    <property type="project" value="UniProtKB-EC"/>
</dbReference>
<dbReference type="FunFam" id="3.40.50.300:FF:000339">
    <property type="entry name" value="Uridine kinase"/>
    <property type="match status" value="1"/>
</dbReference>
<comment type="pathway">
    <text evidence="2">Pyrimidine metabolism; CTP biosynthesis via salvage pathway; CTP from cytidine: step 1/3.</text>
</comment>
<dbReference type="STRING" id="461836.A0A0L0DNW2"/>
<dbReference type="FunFam" id="3.40.50.2020:FF:000010">
    <property type="entry name" value="Uridine-cytidine kinase"/>
    <property type="match status" value="1"/>
</dbReference>
<comment type="similarity">
    <text evidence="3">Belongs to the uridine kinase family.</text>
</comment>
<dbReference type="CDD" id="cd02023">
    <property type="entry name" value="UMPK"/>
    <property type="match status" value="1"/>
</dbReference>
<dbReference type="InterPro" id="IPR000764">
    <property type="entry name" value="Uridine_kinase-like"/>
</dbReference>
<name>A0A0L0DNW2_THETB</name>
<dbReference type="InterPro" id="IPR006083">
    <property type="entry name" value="PRK/URK"/>
</dbReference>
<dbReference type="OrthoDB" id="10257085at2759"/>
<feature type="domain" description="Phosphoribosyltransferase" evidence="11">
    <location>
        <begin position="272"/>
        <end position="471"/>
    </location>
</feature>
<dbReference type="Gene3D" id="3.40.50.2020">
    <property type="match status" value="1"/>
</dbReference>
<dbReference type="NCBIfam" id="NF001097">
    <property type="entry name" value="PRK00129.1"/>
    <property type="match status" value="1"/>
</dbReference>
<evidence type="ECO:0000259" key="10">
    <source>
        <dbReference type="Pfam" id="PF00485"/>
    </source>
</evidence>
<evidence type="ECO:0000256" key="2">
    <source>
        <dbReference type="ARBA" id="ARBA00004784"/>
    </source>
</evidence>
<evidence type="ECO:0000256" key="8">
    <source>
        <dbReference type="ARBA" id="ARBA00022840"/>
    </source>
</evidence>
<feature type="region of interest" description="Disordered" evidence="9">
    <location>
        <begin position="507"/>
        <end position="539"/>
    </location>
</feature>
<dbReference type="NCBIfam" id="NF004018">
    <property type="entry name" value="PRK05480.1"/>
    <property type="match status" value="1"/>
</dbReference>
<dbReference type="InterPro" id="IPR000836">
    <property type="entry name" value="PRTase_dom"/>
</dbReference>
<dbReference type="InterPro" id="IPR029057">
    <property type="entry name" value="PRTase-like"/>
</dbReference>
<dbReference type="EMBL" id="GL349437">
    <property type="protein sequence ID" value="KNC53701.1"/>
    <property type="molecule type" value="Genomic_DNA"/>
</dbReference>
<evidence type="ECO:0000256" key="9">
    <source>
        <dbReference type="SAM" id="MobiDB-lite"/>
    </source>
</evidence>
<dbReference type="OMA" id="EPQLHCE"/>
<reference evidence="12 13" key="1">
    <citation type="submission" date="2010-05" db="EMBL/GenBank/DDBJ databases">
        <title>The Genome Sequence of Thecamonas trahens ATCC 50062.</title>
        <authorList>
            <consortium name="The Broad Institute Genome Sequencing Platform"/>
            <person name="Russ C."/>
            <person name="Cuomo C."/>
            <person name="Shea T."/>
            <person name="Young S.K."/>
            <person name="Zeng Q."/>
            <person name="Koehrsen M."/>
            <person name="Haas B."/>
            <person name="Borodovsky M."/>
            <person name="Guigo R."/>
            <person name="Alvarado L."/>
            <person name="Berlin A."/>
            <person name="Bochicchio J."/>
            <person name="Borenstein D."/>
            <person name="Chapman S."/>
            <person name="Chen Z."/>
            <person name="Freedman E."/>
            <person name="Gellesch M."/>
            <person name="Goldberg J."/>
            <person name="Griggs A."/>
            <person name="Gujja S."/>
            <person name="Heilman E."/>
            <person name="Heiman D."/>
            <person name="Hepburn T."/>
            <person name="Howarth C."/>
            <person name="Jen D."/>
            <person name="Larson L."/>
            <person name="Mehta T."/>
            <person name="Park D."/>
            <person name="Pearson M."/>
            <person name="Roberts A."/>
            <person name="Saif S."/>
            <person name="Shenoy N."/>
            <person name="Sisk P."/>
            <person name="Stolte C."/>
            <person name="Sykes S."/>
            <person name="Thomson T."/>
            <person name="Walk T."/>
            <person name="White J."/>
            <person name="Yandava C."/>
            <person name="Burger G."/>
            <person name="Gray M.W."/>
            <person name="Holland P.W.H."/>
            <person name="King N."/>
            <person name="Lang F.B.F."/>
            <person name="Roger A.J."/>
            <person name="Ruiz-Trillo I."/>
            <person name="Lander E."/>
            <person name="Nusbaum C."/>
        </authorList>
    </citation>
    <scope>NUCLEOTIDE SEQUENCE [LARGE SCALE GENOMIC DNA]</scope>
    <source>
        <strain evidence="12 13">ATCC 50062</strain>
    </source>
</reference>
<keyword evidence="5" id="KW-0808">Transferase</keyword>
<dbReference type="UniPathway" id="UPA00574">
    <property type="reaction ID" value="UER00637"/>
</dbReference>
<dbReference type="Proteomes" id="UP000054408">
    <property type="component" value="Unassembled WGS sequence"/>
</dbReference>
<evidence type="ECO:0000256" key="1">
    <source>
        <dbReference type="ARBA" id="ARBA00004690"/>
    </source>
</evidence>
<evidence type="ECO:0000313" key="13">
    <source>
        <dbReference type="Proteomes" id="UP000054408"/>
    </source>
</evidence>
<evidence type="ECO:0000256" key="7">
    <source>
        <dbReference type="ARBA" id="ARBA00022777"/>
    </source>
</evidence>
<dbReference type="Gene3D" id="3.40.50.300">
    <property type="entry name" value="P-loop containing nucleotide triphosphate hydrolases"/>
    <property type="match status" value="1"/>
</dbReference>
<organism evidence="12 13">
    <name type="scientific">Thecamonas trahens ATCC 50062</name>
    <dbReference type="NCBI Taxonomy" id="461836"/>
    <lineage>
        <taxon>Eukaryota</taxon>
        <taxon>Apusozoa</taxon>
        <taxon>Apusomonadida</taxon>
        <taxon>Apusomonadidae</taxon>
        <taxon>Thecamonas</taxon>
    </lineage>
</organism>
<dbReference type="InterPro" id="IPR027417">
    <property type="entry name" value="P-loop_NTPase"/>
</dbReference>
<evidence type="ECO:0000256" key="6">
    <source>
        <dbReference type="ARBA" id="ARBA00022741"/>
    </source>
</evidence>
<dbReference type="Pfam" id="PF00485">
    <property type="entry name" value="PRK"/>
    <property type="match status" value="1"/>
</dbReference>
<keyword evidence="13" id="KW-1185">Reference proteome</keyword>
<evidence type="ECO:0000256" key="4">
    <source>
        <dbReference type="ARBA" id="ARBA00012137"/>
    </source>
</evidence>
<dbReference type="GeneID" id="25561162"/>
<dbReference type="GO" id="GO:0044206">
    <property type="term" value="P:UMP salvage"/>
    <property type="evidence" value="ECO:0007669"/>
    <property type="project" value="UniProtKB-UniPathway"/>
</dbReference>
<gene>
    <name evidence="12" type="ORF">AMSG_01412</name>
</gene>
<dbReference type="eggNOG" id="KOG4203">
    <property type="taxonomic scope" value="Eukaryota"/>
</dbReference>
<dbReference type="RefSeq" id="XP_013762015.1">
    <property type="nucleotide sequence ID" value="XM_013906561.1"/>
</dbReference>
<dbReference type="GO" id="GO:0005524">
    <property type="term" value="F:ATP binding"/>
    <property type="evidence" value="ECO:0007669"/>
    <property type="project" value="UniProtKB-KW"/>
</dbReference>
<keyword evidence="6" id="KW-0547">Nucleotide-binding</keyword>
<feature type="compositionally biased region" description="Polar residues" evidence="9">
    <location>
        <begin position="518"/>
        <end position="539"/>
    </location>
</feature>
<dbReference type="SUPFAM" id="SSF53271">
    <property type="entry name" value="PRTase-like"/>
    <property type="match status" value="1"/>
</dbReference>